<dbReference type="GO" id="GO:0004497">
    <property type="term" value="F:monooxygenase activity"/>
    <property type="evidence" value="ECO:0007669"/>
    <property type="project" value="UniProtKB-KW"/>
</dbReference>
<evidence type="ECO:0000313" key="2">
    <source>
        <dbReference type="EMBL" id="KAB2658109.1"/>
    </source>
</evidence>
<organism evidence="2 3">
    <name type="scientific">Brucella tritici</name>
    <dbReference type="NCBI Taxonomy" id="94626"/>
    <lineage>
        <taxon>Bacteria</taxon>
        <taxon>Pseudomonadati</taxon>
        <taxon>Pseudomonadota</taxon>
        <taxon>Alphaproteobacteria</taxon>
        <taxon>Hyphomicrobiales</taxon>
        <taxon>Brucellaceae</taxon>
        <taxon>Brucella/Ochrobactrum group</taxon>
        <taxon>Brucella</taxon>
    </lineage>
</organism>
<proteinExistence type="predicted"/>
<comment type="caution">
    <text evidence="2">The sequence shown here is derived from an EMBL/GenBank/DDBJ whole genome shotgun (WGS) entry which is preliminary data.</text>
</comment>
<dbReference type="PRINTS" id="PR00411">
    <property type="entry name" value="PNDRDTASEI"/>
</dbReference>
<dbReference type="AlphaFoldDB" id="A0A7V8B3A2"/>
<dbReference type="EMBL" id="WBVY01000002">
    <property type="protein sequence ID" value="KAB2658109.1"/>
    <property type="molecule type" value="Genomic_DNA"/>
</dbReference>
<dbReference type="InterPro" id="IPR050982">
    <property type="entry name" value="Auxin_biosynth/cation_transpt"/>
</dbReference>
<dbReference type="PANTHER" id="PTHR43539:SF78">
    <property type="entry name" value="FLAVIN-CONTAINING MONOOXYGENASE"/>
    <property type="match status" value="1"/>
</dbReference>
<name>A0A7V8B3A2_9HYPH</name>
<dbReference type="PANTHER" id="PTHR43539">
    <property type="entry name" value="FLAVIN-BINDING MONOOXYGENASE-LIKE PROTEIN (AFU_ORTHOLOGUE AFUA_4G09220)"/>
    <property type="match status" value="1"/>
</dbReference>
<dbReference type="SUPFAM" id="SSF51905">
    <property type="entry name" value="FAD/NAD(P)-binding domain"/>
    <property type="match status" value="1"/>
</dbReference>
<dbReference type="Pfam" id="PF13738">
    <property type="entry name" value="Pyr_redox_3"/>
    <property type="match status" value="1"/>
</dbReference>
<dbReference type="Proteomes" id="UP000460650">
    <property type="component" value="Unassembled WGS sequence"/>
</dbReference>
<reference evidence="2 3" key="1">
    <citation type="submission" date="2019-09" db="EMBL/GenBank/DDBJ databases">
        <title>Taxonomic organization of the family Brucellaceae based on a phylogenomic approach.</title>
        <authorList>
            <person name="Leclercq S."/>
            <person name="Cloeckaert A."/>
            <person name="Zygmunt M.S."/>
        </authorList>
    </citation>
    <scope>NUCLEOTIDE SEQUENCE [LARGE SCALE GENOMIC DNA]</scope>
    <source>
        <strain evidence="2 3">TA93</strain>
    </source>
</reference>
<protein>
    <submittedName>
        <fullName evidence="2">SidA/IucD/PvdA family monooxygenase</fullName>
    </submittedName>
</protein>
<accession>A0A7V8B3A2</accession>
<gene>
    <name evidence="2" type="ORF">F9K94_07905</name>
</gene>
<keyword evidence="1" id="KW-0560">Oxidoreductase</keyword>
<sequence length="416" mass="46389">MIMEKVNTVVVGAGQAGLSMSEHLSNANISHVVLEKGRIAESWRSARWDSLRANGPAWHDRLPSMRIPDIEQDVFTPKEKLVDYLSSFAENTKAPVRTDVTVLSVRKLPKKQGFLVSTTAGDFEAINVIAATGPFQVPVTPRVVPETADVVQMHSVAYKNPDQLPDGAVLVVGAGASGGQIAEELVDTGRKVYLSLGRHIRPPRFYRDREGAYWTGVLGRWDTVNRDKNVQNIALAISGVHTKMPIDYRLLASKGAVLVGRTEGYSDGRLIFAGDLAKNIEEGNKSYLNTLDVIDQYIEYNGLDLPEYPDARNLLPPTEYEKNAILELDLAEAGITSIIWAAGFKRDYSWLELDIFDEDGNPVHELGVSKEPGIYFLGLPFQSRRRSSFLFGVWYDAKYISDYIAMMQMYHDKYNT</sequence>
<dbReference type="Gene3D" id="3.50.50.60">
    <property type="entry name" value="FAD/NAD(P)-binding domain"/>
    <property type="match status" value="2"/>
</dbReference>
<dbReference type="InterPro" id="IPR036188">
    <property type="entry name" value="FAD/NAD-bd_sf"/>
</dbReference>
<dbReference type="GO" id="GO:0050660">
    <property type="term" value="F:flavin adenine dinucleotide binding"/>
    <property type="evidence" value="ECO:0007669"/>
    <property type="project" value="TreeGrafter"/>
</dbReference>
<evidence type="ECO:0000256" key="1">
    <source>
        <dbReference type="ARBA" id="ARBA00023002"/>
    </source>
</evidence>
<keyword evidence="2" id="KW-0503">Monooxygenase</keyword>
<evidence type="ECO:0000313" key="3">
    <source>
        <dbReference type="Proteomes" id="UP000460650"/>
    </source>
</evidence>